<proteinExistence type="predicted"/>
<dbReference type="GO" id="GO:0008047">
    <property type="term" value="F:enzyme activator activity"/>
    <property type="evidence" value="ECO:0007669"/>
    <property type="project" value="TreeGrafter"/>
</dbReference>
<dbReference type="Gene3D" id="3.40.50.300">
    <property type="entry name" value="P-loop containing nucleotide triphosphate hydrolases"/>
    <property type="match status" value="1"/>
</dbReference>
<dbReference type="PANTHER" id="PTHR13779:SF7">
    <property type="entry name" value="ATPASE WRNIP1"/>
    <property type="match status" value="1"/>
</dbReference>
<feature type="non-terminal residue" evidence="2">
    <location>
        <position position="118"/>
    </location>
</feature>
<gene>
    <name evidence="2" type="ORF">RSP824_05385</name>
</gene>
<dbReference type="GO" id="GO:0017116">
    <property type="term" value="F:single-stranded DNA helicase activity"/>
    <property type="evidence" value="ECO:0007669"/>
    <property type="project" value="TreeGrafter"/>
</dbReference>
<dbReference type="EMBL" id="CP025741">
    <property type="protein sequence ID" value="AYA45964.1"/>
    <property type="molecule type" value="Genomic_DNA"/>
</dbReference>
<reference evidence="3" key="1">
    <citation type="submission" date="2018-01" db="EMBL/GenBank/DDBJ databases">
        <title>Raltonia solanacearum P824 infects blueberry.</title>
        <authorList>
            <person name="Bocsanczy A.M."/>
            <person name="Norman D.J."/>
        </authorList>
    </citation>
    <scope>NUCLEOTIDE SEQUENCE [LARGE SCALE GENOMIC DNA]</scope>
    <source>
        <strain evidence="3">P824</strain>
    </source>
</reference>
<dbReference type="CDD" id="cd00009">
    <property type="entry name" value="AAA"/>
    <property type="match status" value="1"/>
</dbReference>
<dbReference type="InterPro" id="IPR027417">
    <property type="entry name" value="P-loop_NTPase"/>
</dbReference>
<dbReference type="Pfam" id="PF00004">
    <property type="entry name" value="AAA"/>
    <property type="match status" value="1"/>
</dbReference>
<organism evidence="2 3">
    <name type="scientific">Ralstonia solanacearum</name>
    <name type="common">Pseudomonas solanacearum</name>
    <dbReference type="NCBI Taxonomy" id="305"/>
    <lineage>
        <taxon>Bacteria</taxon>
        <taxon>Pseudomonadati</taxon>
        <taxon>Pseudomonadota</taxon>
        <taxon>Betaproteobacteria</taxon>
        <taxon>Burkholderiales</taxon>
        <taxon>Burkholderiaceae</taxon>
        <taxon>Ralstonia</taxon>
        <taxon>Ralstonia solanacearum species complex</taxon>
    </lineage>
</organism>
<protein>
    <submittedName>
        <fullName evidence="2">Recombination factor protein RarA</fullName>
    </submittedName>
</protein>
<accession>A0AA86M101</accession>
<sequence>MPLAERLRPHSVDEVIGQQHLLGPSKPLRVAFASGEPHSMILWGPPGVGKTTLARLMADAFDAEFIALSAVLSGVKDIRDAVERAEQFRAHGRRTLVFVDEVHRFNKSQQDAFLPHVE</sequence>
<evidence type="ECO:0000313" key="2">
    <source>
        <dbReference type="EMBL" id="AYA45964.1"/>
    </source>
</evidence>
<feature type="domain" description="AAA+ ATPase" evidence="1">
    <location>
        <begin position="36"/>
        <end position="118"/>
    </location>
</feature>
<evidence type="ECO:0000313" key="3">
    <source>
        <dbReference type="Proteomes" id="UP000262427"/>
    </source>
</evidence>
<dbReference type="InterPro" id="IPR003959">
    <property type="entry name" value="ATPase_AAA_core"/>
</dbReference>
<dbReference type="GO" id="GO:0016887">
    <property type="term" value="F:ATP hydrolysis activity"/>
    <property type="evidence" value="ECO:0007669"/>
    <property type="project" value="InterPro"/>
</dbReference>
<name>A0AA86M101_RALSL</name>
<dbReference type="GO" id="GO:0005524">
    <property type="term" value="F:ATP binding"/>
    <property type="evidence" value="ECO:0007669"/>
    <property type="project" value="InterPro"/>
</dbReference>
<dbReference type="SMART" id="SM00382">
    <property type="entry name" value="AAA"/>
    <property type="match status" value="1"/>
</dbReference>
<dbReference type="GO" id="GO:0006261">
    <property type="term" value="P:DNA-templated DNA replication"/>
    <property type="evidence" value="ECO:0007669"/>
    <property type="project" value="TreeGrafter"/>
</dbReference>
<dbReference type="GO" id="GO:0000731">
    <property type="term" value="P:DNA synthesis involved in DNA repair"/>
    <property type="evidence" value="ECO:0007669"/>
    <property type="project" value="TreeGrafter"/>
</dbReference>
<dbReference type="InterPro" id="IPR051314">
    <property type="entry name" value="AAA_ATPase_RarA/MGS1/WRNIP1"/>
</dbReference>
<dbReference type="PANTHER" id="PTHR13779">
    <property type="entry name" value="WERNER HELICASE-INTERACTING PROTEIN 1 FAMILY MEMBER"/>
    <property type="match status" value="1"/>
</dbReference>
<dbReference type="InterPro" id="IPR003593">
    <property type="entry name" value="AAA+_ATPase"/>
</dbReference>
<evidence type="ECO:0000259" key="1">
    <source>
        <dbReference type="SMART" id="SM00382"/>
    </source>
</evidence>
<dbReference type="Proteomes" id="UP000262427">
    <property type="component" value="Chromosome CM"/>
</dbReference>
<dbReference type="SUPFAM" id="SSF52540">
    <property type="entry name" value="P-loop containing nucleoside triphosphate hydrolases"/>
    <property type="match status" value="1"/>
</dbReference>
<dbReference type="AlphaFoldDB" id="A0AA86M101"/>